<evidence type="ECO:0000259" key="1">
    <source>
        <dbReference type="Pfam" id="PF00535"/>
    </source>
</evidence>
<dbReference type="InterPro" id="IPR029044">
    <property type="entry name" value="Nucleotide-diphossugar_trans"/>
</dbReference>
<dbReference type="Gene3D" id="3.90.550.10">
    <property type="entry name" value="Spore Coat Polysaccharide Biosynthesis Protein SpsA, Chain A"/>
    <property type="match status" value="1"/>
</dbReference>
<evidence type="ECO:0000313" key="2">
    <source>
        <dbReference type="EMBL" id="MCJ2188390.1"/>
    </source>
</evidence>
<dbReference type="Pfam" id="PF00535">
    <property type="entry name" value="Glycos_transf_2"/>
    <property type="match status" value="1"/>
</dbReference>
<dbReference type="SUPFAM" id="SSF53448">
    <property type="entry name" value="Nucleotide-diphospho-sugar transferases"/>
    <property type="match status" value="1"/>
</dbReference>
<name>A0ABT0BTL0_9SPHN</name>
<sequence>MTDMPAVSVPSRSPASIPTGIPTVDAVIPTYNRRDLLPAAVASITAQTLPVRRILIVDDGSTDGSIEWVRSAARQDPRIVLIERQHGGANVARNAGIAQAQSEWVAFLDSDDAWEPEKLERQFAVLKDRPDVVGIFCGFRHVGGAVERIHLPRDNPSLLDLRCSNALGSTSGAVVRTAALRQAGGFNPDLPSCQDWDLWFRLRKIGRLAVIRQPLALFNNGPHERITTNMHKVLSGHRAMFAHLLSDVARPSERSAIMSKHKLVEADIKRRFGDSRSALLMVLQSLLRHPSKSALAALWRLVRSMTRSLRKPGALQQC</sequence>
<gene>
    <name evidence="2" type="ORF">MTR66_16410</name>
</gene>
<protein>
    <submittedName>
        <fullName evidence="2">Glycosyltransferase family 2 protein</fullName>
    </submittedName>
</protein>
<keyword evidence="3" id="KW-1185">Reference proteome</keyword>
<dbReference type="Proteomes" id="UP001202281">
    <property type="component" value="Unassembled WGS sequence"/>
</dbReference>
<evidence type="ECO:0000313" key="3">
    <source>
        <dbReference type="Proteomes" id="UP001202281"/>
    </source>
</evidence>
<dbReference type="InterPro" id="IPR001173">
    <property type="entry name" value="Glyco_trans_2-like"/>
</dbReference>
<reference evidence="2 3" key="1">
    <citation type="submission" date="2022-04" db="EMBL/GenBank/DDBJ databases">
        <title>Identification of a novel bacterium isolated from mangrove sediments.</title>
        <authorList>
            <person name="Pan X."/>
        </authorList>
    </citation>
    <scope>NUCLEOTIDE SEQUENCE [LARGE SCALE GENOMIC DNA]</scope>
    <source>
        <strain evidence="2 3">B2638</strain>
    </source>
</reference>
<proteinExistence type="predicted"/>
<accession>A0ABT0BTL0</accession>
<dbReference type="PANTHER" id="PTHR43685">
    <property type="entry name" value="GLYCOSYLTRANSFERASE"/>
    <property type="match status" value="1"/>
</dbReference>
<dbReference type="RefSeq" id="WP_243923038.1">
    <property type="nucleotide sequence ID" value="NZ_JALHLG010000033.1"/>
</dbReference>
<feature type="domain" description="Glycosyltransferase 2-like" evidence="1">
    <location>
        <begin position="26"/>
        <end position="136"/>
    </location>
</feature>
<organism evidence="2 3">
    <name type="scientific">Novosphingobium beihaiensis</name>
    <dbReference type="NCBI Taxonomy" id="2930389"/>
    <lineage>
        <taxon>Bacteria</taxon>
        <taxon>Pseudomonadati</taxon>
        <taxon>Pseudomonadota</taxon>
        <taxon>Alphaproteobacteria</taxon>
        <taxon>Sphingomonadales</taxon>
        <taxon>Sphingomonadaceae</taxon>
        <taxon>Novosphingobium</taxon>
    </lineage>
</organism>
<dbReference type="InterPro" id="IPR050834">
    <property type="entry name" value="Glycosyltransf_2"/>
</dbReference>
<dbReference type="EMBL" id="JALHLG010000033">
    <property type="protein sequence ID" value="MCJ2188390.1"/>
    <property type="molecule type" value="Genomic_DNA"/>
</dbReference>
<dbReference type="PANTHER" id="PTHR43685:SF2">
    <property type="entry name" value="GLYCOSYLTRANSFERASE 2-LIKE DOMAIN-CONTAINING PROTEIN"/>
    <property type="match status" value="1"/>
</dbReference>
<comment type="caution">
    <text evidence="2">The sequence shown here is derived from an EMBL/GenBank/DDBJ whole genome shotgun (WGS) entry which is preliminary data.</text>
</comment>
<dbReference type="CDD" id="cd00761">
    <property type="entry name" value="Glyco_tranf_GTA_type"/>
    <property type="match status" value="1"/>
</dbReference>